<dbReference type="Proteomes" id="UP000698963">
    <property type="component" value="Unassembled WGS sequence"/>
</dbReference>
<dbReference type="EMBL" id="DYZA01000162">
    <property type="protein sequence ID" value="HJD97576.1"/>
    <property type="molecule type" value="Genomic_DNA"/>
</dbReference>
<dbReference type="InterPro" id="IPR019627">
    <property type="entry name" value="YAcAr"/>
</dbReference>
<dbReference type="AlphaFoldDB" id="A0A921AX70"/>
<dbReference type="Gene3D" id="3.40.50.450">
    <property type="match status" value="1"/>
</dbReference>
<organism evidence="2 3">
    <name type="scientific">Mailhella massiliensis</name>
    <dbReference type="NCBI Taxonomy" id="1903261"/>
    <lineage>
        <taxon>Bacteria</taxon>
        <taxon>Pseudomonadati</taxon>
        <taxon>Thermodesulfobacteriota</taxon>
        <taxon>Desulfovibrionia</taxon>
        <taxon>Desulfovibrionales</taxon>
        <taxon>Desulfovibrionaceae</taxon>
        <taxon>Mailhella</taxon>
    </lineage>
</organism>
<evidence type="ECO:0000313" key="2">
    <source>
        <dbReference type="EMBL" id="HJD97576.1"/>
    </source>
</evidence>
<reference evidence="2" key="2">
    <citation type="submission" date="2021-09" db="EMBL/GenBank/DDBJ databases">
        <authorList>
            <person name="Gilroy R."/>
        </authorList>
    </citation>
    <scope>NUCLEOTIDE SEQUENCE</scope>
    <source>
        <strain evidence="2">ChiGjej2B2-19336</strain>
    </source>
</reference>
<feature type="domain" description="YspA cpYpsA-related SLOG" evidence="1">
    <location>
        <begin position="1"/>
        <end position="66"/>
    </location>
</feature>
<dbReference type="RefSeq" id="WP_304122626.1">
    <property type="nucleotide sequence ID" value="NZ_DYZA01000162.1"/>
</dbReference>
<evidence type="ECO:0000313" key="3">
    <source>
        <dbReference type="Proteomes" id="UP000698963"/>
    </source>
</evidence>
<gene>
    <name evidence="2" type="ORF">K8W16_08020</name>
</gene>
<dbReference type="Pfam" id="PF10686">
    <property type="entry name" value="YAcAr"/>
    <property type="match status" value="1"/>
</dbReference>
<reference evidence="2" key="1">
    <citation type="journal article" date="2021" name="PeerJ">
        <title>Extensive microbial diversity within the chicken gut microbiome revealed by metagenomics and culture.</title>
        <authorList>
            <person name="Gilroy R."/>
            <person name="Ravi A."/>
            <person name="Getino M."/>
            <person name="Pursley I."/>
            <person name="Horton D.L."/>
            <person name="Alikhan N.F."/>
            <person name="Baker D."/>
            <person name="Gharbi K."/>
            <person name="Hall N."/>
            <person name="Watson M."/>
            <person name="Adriaenssens E.M."/>
            <person name="Foster-Nyarko E."/>
            <person name="Jarju S."/>
            <person name="Secka A."/>
            <person name="Antonio M."/>
            <person name="Oren A."/>
            <person name="Chaudhuri R.R."/>
            <person name="La Ragione R."/>
            <person name="Hildebrand F."/>
            <person name="Pallen M.J."/>
        </authorList>
    </citation>
    <scope>NUCLEOTIDE SEQUENCE</scope>
    <source>
        <strain evidence="2">ChiGjej2B2-19336</strain>
    </source>
</reference>
<dbReference type="SUPFAM" id="SSF102405">
    <property type="entry name" value="MCP/YpsA-like"/>
    <property type="match status" value="1"/>
</dbReference>
<evidence type="ECO:0000259" key="1">
    <source>
        <dbReference type="Pfam" id="PF10686"/>
    </source>
</evidence>
<comment type="caution">
    <text evidence="2">The sequence shown here is derived from an EMBL/GenBank/DDBJ whole genome shotgun (WGS) entry which is preliminary data.</text>
</comment>
<name>A0A921AX70_9BACT</name>
<sequence>MKLAVVGSRSFQDYAWLEHCLLRTFRVEEIDAVVSGGARGADSLAARFAASHQLTLIIVPADWKRYGRRAGPIRNTEIVAQADALAAFWDGSSRGTQDTITKARNAGLRVEVFFCGHGIAEGGVMPLL</sequence>
<accession>A0A921AX70</accession>
<protein>
    <submittedName>
        <fullName evidence="2">DUF2493 domain-containing protein</fullName>
    </submittedName>
</protein>
<proteinExistence type="predicted"/>